<dbReference type="AlphaFoldDB" id="A0A2M9BPE3"/>
<accession>A0A2M9BPE3</accession>
<dbReference type="RefSeq" id="WP_157807318.1">
    <property type="nucleotide sequence ID" value="NZ_PGFA01000001.1"/>
</dbReference>
<protein>
    <recommendedName>
        <fullName evidence="3">PIN domain-containing protein</fullName>
    </recommendedName>
</protein>
<dbReference type="OrthoDB" id="165658at2"/>
<comment type="caution">
    <text evidence="1">The sequence shown here is derived from an EMBL/GenBank/DDBJ whole genome shotgun (WGS) entry which is preliminary data.</text>
</comment>
<proteinExistence type="predicted"/>
<reference evidence="1 2" key="1">
    <citation type="submission" date="2017-11" db="EMBL/GenBank/DDBJ databases">
        <title>Genomic Encyclopedia of Archaeal and Bacterial Type Strains, Phase II (KMG-II): From Individual Species to Whole Genera.</title>
        <authorList>
            <person name="Goeker M."/>
        </authorList>
    </citation>
    <scope>NUCLEOTIDE SEQUENCE [LARGE SCALE GENOMIC DNA]</scope>
    <source>
        <strain evidence="1 2">DSM 11115</strain>
    </source>
</reference>
<evidence type="ECO:0000313" key="2">
    <source>
        <dbReference type="Proteomes" id="UP000228535"/>
    </source>
</evidence>
<evidence type="ECO:0008006" key="3">
    <source>
        <dbReference type="Google" id="ProtNLM"/>
    </source>
</evidence>
<name>A0A2M9BPE3_9BACT</name>
<organism evidence="1 2">
    <name type="scientific">Hymenobacter chitinivorans DSM 11115</name>
    <dbReference type="NCBI Taxonomy" id="1121954"/>
    <lineage>
        <taxon>Bacteria</taxon>
        <taxon>Pseudomonadati</taxon>
        <taxon>Bacteroidota</taxon>
        <taxon>Cytophagia</taxon>
        <taxon>Cytophagales</taxon>
        <taxon>Hymenobacteraceae</taxon>
        <taxon>Hymenobacter</taxon>
    </lineage>
</organism>
<keyword evidence="2" id="KW-1185">Reference proteome</keyword>
<evidence type="ECO:0000313" key="1">
    <source>
        <dbReference type="EMBL" id="PJJ59803.1"/>
    </source>
</evidence>
<dbReference type="EMBL" id="PGFA01000001">
    <property type="protein sequence ID" value="PJJ59803.1"/>
    <property type="molecule type" value="Genomic_DNA"/>
</dbReference>
<dbReference type="Proteomes" id="UP000228535">
    <property type="component" value="Unassembled WGS sequence"/>
</dbReference>
<gene>
    <name evidence="1" type="ORF">CLV45_1225</name>
</gene>
<sequence length="169" mass="18556">MPSPEPKCILDTNVLLTADGKSDAGIGCIRAAKTRLDEVRQHGGLVLDAGFLILKEYGNKLSPIGPNTPGNAFLKWLWQNKANPAFVDAEVRLETNADDSFTAFPTDPDLAAFDPSDHKFVALALSHPERPVIVNATDTDWHKDHLALARNGVRLEFLCPDEMLRTRAL</sequence>